<evidence type="ECO:0000256" key="6">
    <source>
        <dbReference type="ARBA" id="ARBA00031959"/>
    </source>
</evidence>
<comment type="caution">
    <text evidence="7">The sequence shown here is derived from an EMBL/GenBank/DDBJ whole genome shotgun (WGS) entry which is preliminary data.</text>
</comment>
<name>A0A178Z2B8_9EURO</name>
<keyword evidence="4" id="KW-0808">Transferase</keyword>
<dbReference type="RefSeq" id="XP_018687277.1">
    <property type="nucleotide sequence ID" value="XM_018843436.1"/>
</dbReference>
<evidence type="ECO:0000313" key="8">
    <source>
        <dbReference type="Proteomes" id="UP000078343"/>
    </source>
</evidence>
<gene>
    <name evidence="7" type="ORF">AYL99_11932</name>
</gene>
<dbReference type="STRING" id="1367422.A0A178Z2B8"/>
<dbReference type="PANTHER" id="PTHR43511">
    <property type="match status" value="1"/>
</dbReference>
<dbReference type="EMBL" id="LVYI01000018">
    <property type="protein sequence ID" value="OAP53910.1"/>
    <property type="molecule type" value="Genomic_DNA"/>
</dbReference>
<organism evidence="7 8">
    <name type="scientific">Fonsecaea erecta</name>
    <dbReference type="NCBI Taxonomy" id="1367422"/>
    <lineage>
        <taxon>Eukaryota</taxon>
        <taxon>Fungi</taxon>
        <taxon>Dikarya</taxon>
        <taxon>Ascomycota</taxon>
        <taxon>Pezizomycotina</taxon>
        <taxon>Eurotiomycetes</taxon>
        <taxon>Chaetothyriomycetidae</taxon>
        <taxon>Chaetothyriales</taxon>
        <taxon>Herpotrichiellaceae</taxon>
        <taxon>Fonsecaea</taxon>
    </lineage>
</organism>
<reference evidence="7 8" key="1">
    <citation type="submission" date="2016-04" db="EMBL/GenBank/DDBJ databases">
        <title>Draft genome of Fonsecaea erecta CBS 125763.</title>
        <authorList>
            <person name="Weiss V.A."/>
            <person name="Vicente V.A."/>
            <person name="Raittz R.T."/>
            <person name="Moreno L.F."/>
            <person name="De Souza E.M."/>
            <person name="Pedrosa F.O."/>
            <person name="Steffens M.B."/>
            <person name="Faoro H."/>
            <person name="Tadra-Sfeir M.Z."/>
            <person name="Najafzadeh M.J."/>
            <person name="Felipe M.S."/>
            <person name="Teixeira M."/>
            <person name="Sun J."/>
            <person name="Xi L."/>
            <person name="Gomes R."/>
            <person name="De Azevedo C.M."/>
            <person name="Salgado C.G."/>
            <person name="Da Silva M.B."/>
            <person name="Nascimento M.F."/>
            <person name="Queiroz-Telles F."/>
            <person name="Attili D.S."/>
            <person name="Gorbushina A."/>
        </authorList>
    </citation>
    <scope>NUCLEOTIDE SEQUENCE [LARGE SCALE GENOMIC DNA]</scope>
    <source>
        <strain evidence="7 8">CBS 125763</strain>
    </source>
</reference>
<dbReference type="Gene3D" id="2.160.10.10">
    <property type="entry name" value="Hexapeptide repeat proteins"/>
    <property type="match status" value="1"/>
</dbReference>
<dbReference type="InterPro" id="IPR029044">
    <property type="entry name" value="Nucleotide-diphossugar_trans"/>
</dbReference>
<dbReference type="EC" id="2.7.7.9" evidence="3"/>
<sequence>MDSFNNDEDTASIIKKYEGHNIDILTFDQSRYPRILKDALLPTPKSYDFQLSDCYPPGYGDVFESLYNSGILDQLMNSGIEIVFLSNADNLGAVVALHILQHMVETKTEYIMELIDKTKADVKGGTSIPANKKGEADISIIQFETAVGAAIKHFKDSHSFNVPRRRFLPVKTCSDLMLIKSNLYTLPHDQLVMDPNRSGPISLNKISSDFEKVTQFQKRISRNPKIVELDHLTATGGVNFGRGIVLKGTVITGA</sequence>
<dbReference type="AlphaFoldDB" id="A0A178Z2B8"/>
<evidence type="ECO:0000313" key="7">
    <source>
        <dbReference type="EMBL" id="OAP53910.1"/>
    </source>
</evidence>
<evidence type="ECO:0000256" key="1">
    <source>
        <dbReference type="ARBA" id="ARBA00003449"/>
    </source>
</evidence>
<dbReference type="Proteomes" id="UP000078343">
    <property type="component" value="Unassembled WGS sequence"/>
</dbReference>
<dbReference type="Gene3D" id="3.90.550.10">
    <property type="entry name" value="Spore Coat Polysaccharide Biosynthesis Protein SpsA, Chain A"/>
    <property type="match status" value="2"/>
</dbReference>
<comment type="function">
    <text evidence="1">Plays a central role as a glucosyl donor in cellular metabolic pathways.</text>
</comment>
<dbReference type="InterPro" id="IPR016267">
    <property type="entry name" value="UDPGP_trans"/>
</dbReference>
<dbReference type="GO" id="GO:0003983">
    <property type="term" value="F:UTP:glucose-1-phosphate uridylyltransferase activity"/>
    <property type="evidence" value="ECO:0007669"/>
    <property type="project" value="UniProtKB-EC"/>
</dbReference>
<evidence type="ECO:0000256" key="2">
    <source>
        <dbReference type="ARBA" id="ARBA00010401"/>
    </source>
</evidence>
<evidence type="ECO:0000256" key="5">
    <source>
        <dbReference type="ARBA" id="ARBA00022695"/>
    </source>
</evidence>
<dbReference type="Pfam" id="PF01704">
    <property type="entry name" value="UDPGP"/>
    <property type="match status" value="1"/>
</dbReference>
<keyword evidence="5" id="KW-0548">Nucleotidyltransferase</keyword>
<dbReference type="GO" id="GO:0006011">
    <property type="term" value="P:UDP-alpha-D-glucose metabolic process"/>
    <property type="evidence" value="ECO:0007669"/>
    <property type="project" value="InterPro"/>
</dbReference>
<proteinExistence type="inferred from homology"/>
<dbReference type="InterPro" id="IPR002618">
    <property type="entry name" value="UDPGP_fam"/>
</dbReference>
<dbReference type="GeneID" id="30016099"/>
<dbReference type="SUPFAM" id="SSF53448">
    <property type="entry name" value="Nucleotide-diphospho-sugar transferases"/>
    <property type="match status" value="1"/>
</dbReference>
<comment type="similarity">
    <text evidence="2">Belongs to the UDPGP type 1 family.</text>
</comment>
<evidence type="ECO:0000256" key="4">
    <source>
        <dbReference type="ARBA" id="ARBA00022679"/>
    </source>
</evidence>
<keyword evidence="8" id="KW-1185">Reference proteome</keyword>
<protein>
    <recommendedName>
        <fullName evidence="3">UTP--glucose-1-phosphate uridylyltransferase</fullName>
        <ecNumber evidence="3">2.7.7.9</ecNumber>
    </recommendedName>
    <alternativeName>
        <fullName evidence="6">UDP-glucose pyrophosphorylase</fullName>
    </alternativeName>
</protein>
<evidence type="ECO:0000256" key="3">
    <source>
        <dbReference type="ARBA" id="ARBA00012415"/>
    </source>
</evidence>
<dbReference type="FunFam" id="2.160.10.10:FF:000001">
    <property type="entry name" value="UTP--glucose-1-phosphate uridylyltransferase"/>
    <property type="match status" value="1"/>
</dbReference>
<accession>A0A178Z2B8</accession>
<dbReference type="OrthoDB" id="932129at2759"/>